<dbReference type="AlphaFoldDB" id="A0A6A0H3U7"/>
<dbReference type="EMBL" id="JQDR03008914">
    <property type="protein sequence ID" value="KAA0196437.1"/>
    <property type="molecule type" value="Genomic_DNA"/>
</dbReference>
<dbReference type="InterPro" id="IPR017850">
    <property type="entry name" value="Alkaline_phosphatase_core_sf"/>
</dbReference>
<evidence type="ECO:0000256" key="2">
    <source>
        <dbReference type="PIRSR" id="PIRSR601952-2"/>
    </source>
</evidence>
<keyword evidence="2" id="KW-0479">Metal-binding</keyword>
<protein>
    <recommendedName>
        <fullName evidence="1">alkaline phosphatase</fullName>
        <ecNumber evidence="1">3.1.3.1</ecNumber>
    </recommendedName>
</protein>
<comment type="cofactor">
    <cofactor evidence="2">
        <name>Zn(2+)</name>
        <dbReference type="ChEBI" id="CHEBI:29105"/>
    </cofactor>
    <text evidence="2">Binds 2 Zn(2+) ions.</text>
</comment>
<dbReference type="SUPFAM" id="SSF53649">
    <property type="entry name" value="Alkaline phosphatase-like"/>
    <property type="match status" value="1"/>
</dbReference>
<reference evidence="3" key="2">
    <citation type="journal article" date="2018" name="Environ. Sci. Technol.">
        <title>The Toxicogenome of Hyalella azteca: A Model for Sediment Ecotoxicology and Evolutionary Toxicology.</title>
        <authorList>
            <person name="Poynton H.C."/>
            <person name="Hasenbein S."/>
            <person name="Benoit J.B."/>
            <person name="Sepulveda M.S."/>
            <person name="Poelchau M.F."/>
            <person name="Hughes D.S.T."/>
            <person name="Murali S.C."/>
            <person name="Chen S."/>
            <person name="Glastad K.M."/>
            <person name="Goodisman M.A.D."/>
            <person name="Werren J.H."/>
            <person name="Vineis J.H."/>
            <person name="Bowen J.L."/>
            <person name="Friedrich M."/>
            <person name="Jones J."/>
            <person name="Robertson H.M."/>
            <person name="Feyereisen R."/>
            <person name="Mechler-Hickson A."/>
            <person name="Mathers N."/>
            <person name="Lee C.E."/>
            <person name="Colbourne J.K."/>
            <person name="Biales A."/>
            <person name="Johnston J.S."/>
            <person name="Wellborn G.A."/>
            <person name="Rosendale A.J."/>
            <person name="Cridge A.G."/>
            <person name="Munoz-Torres M.C."/>
            <person name="Bain P.A."/>
            <person name="Manny A.R."/>
            <person name="Major K.M."/>
            <person name="Lambert F.N."/>
            <person name="Vulpe C.D."/>
            <person name="Tuck P."/>
            <person name="Blalock B.J."/>
            <person name="Lin Y.Y."/>
            <person name="Smith M.E."/>
            <person name="Ochoa-Acuna H."/>
            <person name="Chen M.M."/>
            <person name="Childers C.P."/>
            <person name="Qu J."/>
            <person name="Dugan S."/>
            <person name="Lee S.L."/>
            <person name="Chao H."/>
            <person name="Dinh H."/>
            <person name="Han Y."/>
            <person name="Doddapaneni H."/>
            <person name="Worley K.C."/>
            <person name="Muzny D.M."/>
            <person name="Gibbs R.A."/>
            <person name="Richards S."/>
        </authorList>
    </citation>
    <scope>NUCLEOTIDE SEQUENCE</scope>
    <source>
        <strain evidence="3">HAZT.00-mixed</strain>
        <tissue evidence="3">Whole organism</tissue>
    </source>
</reference>
<dbReference type="Gene3D" id="3.40.720.10">
    <property type="entry name" value="Alkaline Phosphatase, subunit A"/>
    <property type="match status" value="1"/>
</dbReference>
<dbReference type="Proteomes" id="UP000711488">
    <property type="component" value="Unassembled WGS sequence"/>
</dbReference>
<dbReference type="Pfam" id="PF00245">
    <property type="entry name" value="Alk_phosphatase"/>
    <property type="match status" value="1"/>
</dbReference>
<accession>A0A6A0H3U7</accession>
<sequence>MDDGLPLPTITYTNGPGWIGSYVVDENGNAARRNLTDDDVTSYDYVHSAGALRYSETHGGDDVALFAVGEKTSRLSWSLRAFGHRRPMSHLFQRTHEQSFIAHAMAYAACIGPNLDHCAQP</sequence>
<organism evidence="3">
    <name type="scientific">Hyalella azteca</name>
    <name type="common">Amphipod</name>
    <dbReference type="NCBI Taxonomy" id="294128"/>
    <lineage>
        <taxon>Eukaryota</taxon>
        <taxon>Metazoa</taxon>
        <taxon>Ecdysozoa</taxon>
        <taxon>Arthropoda</taxon>
        <taxon>Crustacea</taxon>
        <taxon>Multicrustacea</taxon>
        <taxon>Malacostraca</taxon>
        <taxon>Eumalacostraca</taxon>
        <taxon>Peracarida</taxon>
        <taxon>Amphipoda</taxon>
        <taxon>Senticaudata</taxon>
        <taxon>Talitrida</taxon>
        <taxon>Talitroidea</taxon>
        <taxon>Hyalellidae</taxon>
        <taxon>Hyalella</taxon>
    </lineage>
</organism>
<dbReference type="InterPro" id="IPR001952">
    <property type="entry name" value="Alkaline_phosphatase"/>
</dbReference>
<evidence type="ECO:0000256" key="1">
    <source>
        <dbReference type="ARBA" id="ARBA00012647"/>
    </source>
</evidence>
<dbReference type="PANTHER" id="PTHR11596:SF91">
    <property type="entry name" value="ALKALINE PHOSPHATASE-RELATED"/>
    <property type="match status" value="1"/>
</dbReference>
<dbReference type="GO" id="GO:0004035">
    <property type="term" value="F:alkaline phosphatase activity"/>
    <property type="evidence" value="ECO:0007669"/>
    <property type="project" value="UniProtKB-EC"/>
</dbReference>
<reference evidence="3" key="1">
    <citation type="submission" date="2014-08" db="EMBL/GenBank/DDBJ databases">
        <authorList>
            <person name="Murali S."/>
            <person name="Richards S."/>
            <person name="Bandaranaike D."/>
            <person name="Bellair M."/>
            <person name="Blankenburg K."/>
            <person name="Chao H."/>
            <person name="Dinh H."/>
            <person name="Doddapaneni H."/>
            <person name="Dugan-Rocha S."/>
            <person name="Elkadiri S."/>
            <person name="Gnanaolivu R."/>
            <person name="Hughes D."/>
            <person name="Lee S."/>
            <person name="Li M."/>
            <person name="Ming W."/>
            <person name="Munidasa M."/>
            <person name="Muniz J."/>
            <person name="Nguyen L."/>
            <person name="Osuji N."/>
            <person name="Pu L.-L."/>
            <person name="Puazo M."/>
            <person name="Skinner E."/>
            <person name="Qu C."/>
            <person name="Quiroz J."/>
            <person name="Raj R."/>
            <person name="Weissenberger G."/>
            <person name="Xin Y."/>
            <person name="Zou X."/>
            <person name="Han Y."/>
            <person name="Worley K."/>
            <person name="Muzny D."/>
            <person name="Gibbs R."/>
        </authorList>
    </citation>
    <scope>NUCLEOTIDE SEQUENCE</scope>
    <source>
        <strain evidence="3">HAZT.00-mixed</strain>
        <tissue evidence="3">Whole organism</tissue>
    </source>
</reference>
<evidence type="ECO:0000313" key="3">
    <source>
        <dbReference type="EMBL" id="KAA0196437.1"/>
    </source>
</evidence>
<dbReference type="GO" id="GO:0046872">
    <property type="term" value="F:metal ion binding"/>
    <property type="evidence" value="ECO:0007669"/>
    <property type="project" value="UniProtKB-KW"/>
</dbReference>
<proteinExistence type="predicted"/>
<dbReference type="PANTHER" id="PTHR11596">
    <property type="entry name" value="ALKALINE PHOSPHATASE"/>
    <property type="match status" value="1"/>
</dbReference>
<keyword evidence="2" id="KW-0862">Zinc</keyword>
<dbReference type="OrthoDB" id="5818554at2759"/>
<feature type="binding site" evidence="2">
    <location>
        <position position="58"/>
    </location>
    <ligand>
        <name>Zn(2+)</name>
        <dbReference type="ChEBI" id="CHEBI:29105"/>
        <label>2</label>
    </ligand>
</feature>
<name>A0A6A0H3U7_HYAAZ</name>
<comment type="caution">
    <text evidence="3">The sequence shown here is derived from an EMBL/GenBank/DDBJ whole genome shotgun (WGS) entry which is preliminary data.</text>
</comment>
<reference evidence="3" key="3">
    <citation type="submission" date="2019-06" db="EMBL/GenBank/DDBJ databases">
        <authorList>
            <person name="Poynton C."/>
            <person name="Hasenbein S."/>
            <person name="Benoit J.B."/>
            <person name="Sepulveda M.S."/>
            <person name="Poelchau M.F."/>
            <person name="Murali S.C."/>
            <person name="Chen S."/>
            <person name="Glastad K.M."/>
            <person name="Werren J.H."/>
            <person name="Vineis J.H."/>
            <person name="Bowen J.L."/>
            <person name="Friedrich M."/>
            <person name="Jones J."/>
            <person name="Robertson H.M."/>
            <person name="Feyereisen R."/>
            <person name="Mechler-Hickson A."/>
            <person name="Mathers N."/>
            <person name="Lee C.E."/>
            <person name="Colbourne J.K."/>
            <person name="Biales A."/>
            <person name="Johnston J.S."/>
            <person name="Wellborn G.A."/>
            <person name="Rosendale A.J."/>
            <person name="Cridge A.G."/>
            <person name="Munoz-Torres M.C."/>
            <person name="Bain P.A."/>
            <person name="Manny A.R."/>
            <person name="Major K.M."/>
            <person name="Lambert F.N."/>
            <person name="Vulpe C.D."/>
            <person name="Tuck P."/>
            <person name="Blalock B.J."/>
            <person name="Lin Y.-Y."/>
            <person name="Smith M.E."/>
            <person name="Ochoa-Acuna H."/>
            <person name="Chen M.-J.M."/>
            <person name="Childers C.P."/>
            <person name="Qu J."/>
            <person name="Dugan S."/>
            <person name="Lee S.L."/>
            <person name="Chao H."/>
            <person name="Dinh H."/>
            <person name="Han Y."/>
            <person name="Doddapaneni H."/>
            <person name="Worley K.C."/>
            <person name="Muzny D.M."/>
            <person name="Gibbs R.A."/>
            <person name="Richards S."/>
        </authorList>
    </citation>
    <scope>NUCLEOTIDE SEQUENCE</scope>
    <source>
        <strain evidence="3">HAZT.00-mixed</strain>
        <tissue evidence="3">Whole organism</tissue>
    </source>
</reference>
<gene>
    <name evidence="3" type="ORF">HAZT_HAZT010171</name>
</gene>
<dbReference type="EC" id="3.1.3.1" evidence="1"/>